<evidence type="ECO:0000256" key="4">
    <source>
        <dbReference type="PROSITE-ProRule" id="PRU00803"/>
    </source>
</evidence>
<dbReference type="Gene3D" id="2.130.10.130">
    <property type="entry name" value="Integrin alpha, N-terminal"/>
    <property type="match status" value="1"/>
</dbReference>
<evidence type="ECO:0000313" key="6">
    <source>
        <dbReference type="EMBL" id="KAJ8600287.1"/>
    </source>
</evidence>
<dbReference type="InterPro" id="IPR028994">
    <property type="entry name" value="Integrin_alpha_N"/>
</dbReference>
<feature type="chain" id="PRO_5042063817" evidence="5">
    <location>
        <begin position="22"/>
        <end position="373"/>
    </location>
</feature>
<dbReference type="InterPro" id="IPR013519">
    <property type="entry name" value="Int_alpha_beta-p"/>
</dbReference>
<evidence type="ECO:0000256" key="3">
    <source>
        <dbReference type="ARBA" id="ARBA00023180"/>
    </source>
</evidence>
<dbReference type="PANTHER" id="PTHR36220">
    <property type="entry name" value="UNNAMED PRODUCT"/>
    <property type="match status" value="1"/>
</dbReference>
<feature type="signal peptide" evidence="5">
    <location>
        <begin position="1"/>
        <end position="21"/>
    </location>
</feature>
<dbReference type="EMBL" id="JAQMWT010000524">
    <property type="protein sequence ID" value="KAJ8600287.1"/>
    <property type="molecule type" value="Genomic_DNA"/>
</dbReference>
<dbReference type="Proteomes" id="UP001230188">
    <property type="component" value="Unassembled WGS sequence"/>
</dbReference>
<keyword evidence="2" id="KW-0677">Repeat</keyword>
<sequence>MEGARSLVLLKLIVAWRVASGFDVSPASEFEVSLVETVFASDGKTSDEFGRAVAVFEERIVIGAYNEEESTGAAYVFNSTDFSQIAKLTPVGESDDDCFGCALAIYGETIVVGAAYSIQGEEEEVVTGAAFVFDATYAQIAKLTAKDGGEDDEFGWCVAIHNDTIVVGAPGHESKTGAAYVFVRRNGQYVRVAKLTANDGRETDLFGYSCAVYEDKIVVGAYEAGAAYVFNETYAQVEKLLASDAPEDGSYFGRSVAIYADTIVVGAYGELTTTGAAYVFNGSYVQIAKLRATDGVEDDYFGRNVAIYDDVIVVGTESADDDLGEAGAAYVFGCNGTSSSYVQLAKLSEDGNNLDDDFGLYVAIYEDQIVTRA</sequence>
<evidence type="ECO:0000256" key="1">
    <source>
        <dbReference type="ARBA" id="ARBA00022729"/>
    </source>
</evidence>
<dbReference type="AlphaFoldDB" id="A0AAD7U8N4"/>
<keyword evidence="1 5" id="KW-0732">Signal</keyword>
<feature type="repeat" description="FG-GAP" evidence="4">
    <location>
        <begin position="238"/>
        <end position="289"/>
    </location>
</feature>
<dbReference type="InterPro" id="IPR013517">
    <property type="entry name" value="FG-GAP"/>
</dbReference>
<organism evidence="6 7">
    <name type="scientific">Chrysophaeum taylorii</name>
    <dbReference type="NCBI Taxonomy" id="2483200"/>
    <lineage>
        <taxon>Eukaryota</taxon>
        <taxon>Sar</taxon>
        <taxon>Stramenopiles</taxon>
        <taxon>Ochrophyta</taxon>
        <taxon>Pelagophyceae</taxon>
        <taxon>Pelagomonadales</taxon>
        <taxon>Pelagomonadaceae</taxon>
        <taxon>Chrysophaeum</taxon>
    </lineage>
</organism>
<dbReference type="SUPFAM" id="SSF50965">
    <property type="entry name" value="Galactose oxidase, central domain"/>
    <property type="match status" value="1"/>
</dbReference>
<comment type="caution">
    <text evidence="6">The sequence shown here is derived from an EMBL/GenBank/DDBJ whole genome shotgun (WGS) entry which is preliminary data.</text>
</comment>
<protein>
    <submittedName>
        <fullName evidence="6">Uncharacterized protein</fullName>
    </submittedName>
</protein>
<keyword evidence="7" id="KW-1185">Reference proteome</keyword>
<proteinExistence type="predicted"/>
<reference evidence="6" key="1">
    <citation type="submission" date="2023-01" db="EMBL/GenBank/DDBJ databases">
        <title>Metagenome sequencing of chrysophaentin producing Chrysophaeum taylorii.</title>
        <authorList>
            <person name="Davison J."/>
            <person name="Bewley C."/>
        </authorList>
    </citation>
    <scope>NUCLEOTIDE SEQUENCE</scope>
    <source>
        <strain evidence="6">NIES-1699</strain>
    </source>
</reference>
<gene>
    <name evidence="6" type="ORF">CTAYLR_000681</name>
</gene>
<dbReference type="PROSITE" id="PS51470">
    <property type="entry name" value="FG_GAP"/>
    <property type="match status" value="1"/>
</dbReference>
<dbReference type="InterPro" id="IPR011043">
    <property type="entry name" value="Gal_Oxase/kelch_b-propeller"/>
</dbReference>
<dbReference type="PANTHER" id="PTHR36220:SF1">
    <property type="entry name" value="GAMMA TUBULIN COMPLEX COMPONENT C-TERMINAL DOMAIN-CONTAINING PROTEIN"/>
    <property type="match status" value="1"/>
</dbReference>
<name>A0AAD7U8N4_9STRA</name>
<keyword evidence="3" id="KW-0325">Glycoprotein</keyword>
<evidence type="ECO:0000256" key="2">
    <source>
        <dbReference type="ARBA" id="ARBA00022737"/>
    </source>
</evidence>
<dbReference type="SMART" id="SM00191">
    <property type="entry name" value="Int_alpha"/>
    <property type="match status" value="3"/>
</dbReference>
<dbReference type="Pfam" id="PF14312">
    <property type="entry name" value="FG-GAP_2"/>
    <property type="match status" value="6"/>
</dbReference>
<accession>A0AAD7U8N4</accession>
<evidence type="ECO:0000313" key="7">
    <source>
        <dbReference type="Proteomes" id="UP001230188"/>
    </source>
</evidence>
<evidence type="ECO:0000256" key="5">
    <source>
        <dbReference type="SAM" id="SignalP"/>
    </source>
</evidence>